<dbReference type="Gene3D" id="3.40.50.300">
    <property type="entry name" value="P-loop containing nucleotide triphosphate hydrolases"/>
    <property type="match status" value="1"/>
</dbReference>
<dbReference type="EMBL" id="JAFBMS010000371">
    <property type="protein sequence ID" value="KAG9331199.1"/>
    <property type="molecule type" value="Genomic_DNA"/>
</dbReference>
<dbReference type="InterPro" id="IPR027417">
    <property type="entry name" value="P-loop_NTPase"/>
</dbReference>
<reference evidence="3" key="1">
    <citation type="thesis" date="2021" institute="BYU ScholarsArchive" country="Provo, UT, USA">
        <title>Applications of and Algorithms for Genome Assembly and Genomic Analyses with an Emphasis on Marine Teleosts.</title>
        <authorList>
            <person name="Pickett B.D."/>
        </authorList>
    </citation>
    <scope>NUCLEOTIDE SEQUENCE</scope>
    <source>
        <strain evidence="3">HI-2016</strain>
    </source>
</reference>
<dbReference type="GO" id="GO:0070182">
    <property type="term" value="F:DNA polymerase binding"/>
    <property type="evidence" value="ECO:0007669"/>
    <property type="project" value="TreeGrafter"/>
</dbReference>
<dbReference type="GO" id="GO:0090657">
    <property type="term" value="P:telomeric loop disassembly"/>
    <property type="evidence" value="ECO:0007669"/>
    <property type="project" value="TreeGrafter"/>
</dbReference>
<dbReference type="SMART" id="SM00491">
    <property type="entry name" value="HELICc2"/>
    <property type="match status" value="1"/>
</dbReference>
<dbReference type="Proteomes" id="UP000824540">
    <property type="component" value="Unassembled WGS sequence"/>
</dbReference>
<dbReference type="PANTHER" id="PTHR11472:SF34">
    <property type="entry name" value="REGULATOR OF TELOMERE ELONGATION HELICASE 1"/>
    <property type="match status" value="1"/>
</dbReference>
<accession>A0A8T2MS48</accession>
<evidence type="ECO:0000256" key="1">
    <source>
        <dbReference type="SAM" id="MobiDB-lite"/>
    </source>
</evidence>
<proteinExistence type="predicted"/>
<sequence>MKKFSQSKRNILSYWCFCPGFSMQELVRQGVRSIILTSGTLSPLCSFTSEMQIPFPVCLENPHVIQRDQIFVTIVDKGPEGVQLSSSYDRRQVKATEHDIWQTHTVGGLSFTAPPSYTYTPAPLFQPLNRDPVPGCVRNRDPVPGCVSLGHSQNEEDVIDGYYNKVNDPKLKGGSFFAVCRGKASEGLDFSDTYGRGVVITGLPFPPRMDPRVILKMQYLDEMCRKAAGGAKYLSGQNWYRQQASRAVNQAIGRVIRHRDDYGAIFLCDHRPYVRTHDNFGNVVRDVAQFFRVAQKLGALPDRTAPTGRQPPPQKKPVEAGCGAVCSLETSPSWGGSCSLSQSPFSPIQKAKALDPHIPSLKKRRLNRHTVGEGVPGLCAQYGAEMDNSSRKPAGLLDALAASDRKSSEAGEEQIPGEEKLYSPPSLCHPCLGCLLLVFGPFWFWDITGSLSLSQSVFL</sequence>
<evidence type="ECO:0000313" key="4">
    <source>
        <dbReference type="Proteomes" id="UP000824540"/>
    </source>
</evidence>
<dbReference type="GO" id="GO:0003678">
    <property type="term" value="F:DNA helicase activity"/>
    <property type="evidence" value="ECO:0007669"/>
    <property type="project" value="TreeGrafter"/>
</dbReference>
<dbReference type="OrthoDB" id="19182at2759"/>
<dbReference type="GO" id="GO:0010569">
    <property type="term" value="P:regulation of double-strand break repair via homologous recombination"/>
    <property type="evidence" value="ECO:0007669"/>
    <property type="project" value="TreeGrafter"/>
</dbReference>
<comment type="caution">
    <text evidence="3">The sequence shown here is derived from an EMBL/GenBank/DDBJ whole genome shotgun (WGS) entry which is preliminary data.</text>
</comment>
<organism evidence="3 4">
    <name type="scientific">Albula glossodonta</name>
    <name type="common">roundjaw bonefish</name>
    <dbReference type="NCBI Taxonomy" id="121402"/>
    <lineage>
        <taxon>Eukaryota</taxon>
        <taxon>Metazoa</taxon>
        <taxon>Chordata</taxon>
        <taxon>Craniata</taxon>
        <taxon>Vertebrata</taxon>
        <taxon>Euteleostomi</taxon>
        <taxon>Actinopterygii</taxon>
        <taxon>Neopterygii</taxon>
        <taxon>Teleostei</taxon>
        <taxon>Albuliformes</taxon>
        <taxon>Albulidae</taxon>
        <taxon>Albula</taxon>
    </lineage>
</organism>
<feature type="domain" description="ATP-dependent helicase C-terminal" evidence="2">
    <location>
        <begin position="125"/>
        <end position="275"/>
    </location>
</feature>
<evidence type="ECO:0000259" key="2">
    <source>
        <dbReference type="SMART" id="SM00491"/>
    </source>
</evidence>
<dbReference type="GO" id="GO:0016818">
    <property type="term" value="F:hydrolase activity, acting on acid anhydrides, in phosphorus-containing anhydrides"/>
    <property type="evidence" value="ECO:0007669"/>
    <property type="project" value="InterPro"/>
</dbReference>
<dbReference type="InterPro" id="IPR006555">
    <property type="entry name" value="ATP-dep_Helicase_C"/>
</dbReference>
<dbReference type="GO" id="GO:0045910">
    <property type="term" value="P:negative regulation of DNA recombination"/>
    <property type="evidence" value="ECO:0007669"/>
    <property type="project" value="TreeGrafter"/>
</dbReference>
<dbReference type="AlphaFoldDB" id="A0A8T2MS48"/>
<protein>
    <recommendedName>
        <fullName evidence="2">ATP-dependent helicase C-terminal domain-containing protein</fullName>
    </recommendedName>
</protein>
<dbReference type="GO" id="GO:1904430">
    <property type="term" value="P:negative regulation of t-circle formation"/>
    <property type="evidence" value="ECO:0007669"/>
    <property type="project" value="TreeGrafter"/>
</dbReference>
<dbReference type="GO" id="GO:0005634">
    <property type="term" value="C:nucleus"/>
    <property type="evidence" value="ECO:0007669"/>
    <property type="project" value="TreeGrafter"/>
</dbReference>
<dbReference type="GO" id="GO:0003676">
    <property type="term" value="F:nucleic acid binding"/>
    <property type="evidence" value="ECO:0007669"/>
    <property type="project" value="InterPro"/>
</dbReference>
<evidence type="ECO:0000313" key="3">
    <source>
        <dbReference type="EMBL" id="KAG9331199.1"/>
    </source>
</evidence>
<dbReference type="GO" id="GO:0005524">
    <property type="term" value="F:ATP binding"/>
    <property type="evidence" value="ECO:0007669"/>
    <property type="project" value="InterPro"/>
</dbReference>
<dbReference type="InterPro" id="IPR045028">
    <property type="entry name" value="DinG/Rad3-like"/>
</dbReference>
<keyword evidence="4" id="KW-1185">Reference proteome</keyword>
<dbReference type="PANTHER" id="PTHR11472">
    <property type="entry name" value="DNA REPAIR DEAD HELICASE RAD3/XP-D SUBFAMILY MEMBER"/>
    <property type="match status" value="1"/>
</dbReference>
<dbReference type="Pfam" id="PF13307">
    <property type="entry name" value="Helicase_C_2"/>
    <property type="match status" value="1"/>
</dbReference>
<feature type="region of interest" description="Disordered" evidence="1">
    <location>
        <begin position="301"/>
        <end position="320"/>
    </location>
</feature>
<name>A0A8T2MS48_9TELE</name>
<gene>
    <name evidence="3" type="ORF">JZ751_019913</name>
</gene>